<evidence type="ECO:0008006" key="4">
    <source>
        <dbReference type="Google" id="ProtNLM"/>
    </source>
</evidence>
<reference evidence="2" key="1">
    <citation type="submission" date="2021-01" db="EMBL/GenBank/DDBJ databases">
        <authorList>
            <person name="Lovell J.T."/>
            <person name="Bentley N."/>
            <person name="Bhattarai G."/>
            <person name="Jenkins J.W."/>
            <person name="Sreedasyam A."/>
            <person name="Alarcon Y."/>
            <person name="Bock C."/>
            <person name="Boston L."/>
            <person name="Carlson J."/>
            <person name="Cervantes K."/>
            <person name="Clermont K."/>
            <person name="Krom N."/>
            <person name="Kubenka K."/>
            <person name="Mamidi S."/>
            <person name="Mattison C."/>
            <person name="Monteros M."/>
            <person name="Pisani C."/>
            <person name="Plott C."/>
            <person name="Rajasekar S."/>
            <person name="Rhein H.S."/>
            <person name="Rohla C."/>
            <person name="Song M."/>
            <person name="Hilaire R.S."/>
            <person name="Shu S."/>
            <person name="Wells L."/>
            <person name="Wang X."/>
            <person name="Webber J."/>
            <person name="Heerema R.J."/>
            <person name="Klein P."/>
            <person name="Conner P."/>
            <person name="Grauke L."/>
            <person name="Grimwood J."/>
            <person name="Schmutz J."/>
            <person name="Randall J.J."/>
        </authorList>
    </citation>
    <scope>NUCLEOTIDE SEQUENCE</scope>
    <source>
        <tissue evidence="2">Leaf</tissue>
    </source>
</reference>
<keyword evidence="1" id="KW-0812">Transmembrane</keyword>
<accession>A0A922A511</accession>
<evidence type="ECO:0000256" key="1">
    <source>
        <dbReference type="SAM" id="Phobius"/>
    </source>
</evidence>
<dbReference type="Proteomes" id="UP000811246">
    <property type="component" value="Unassembled WGS sequence"/>
</dbReference>
<proteinExistence type="predicted"/>
<name>A0A922A511_CARIL</name>
<keyword evidence="1" id="KW-1133">Transmembrane helix</keyword>
<evidence type="ECO:0000313" key="2">
    <source>
        <dbReference type="EMBL" id="KAG6621667.1"/>
    </source>
</evidence>
<evidence type="ECO:0000313" key="3">
    <source>
        <dbReference type="Proteomes" id="UP000811246"/>
    </source>
</evidence>
<dbReference type="EMBL" id="MU228851">
    <property type="protein sequence ID" value="KAG6621667.1"/>
    <property type="molecule type" value="Genomic_DNA"/>
</dbReference>
<gene>
    <name evidence="2" type="ORF">I3842_Q008300</name>
</gene>
<protein>
    <recommendedName>
        <fullName evidence="4">NADH dehydrogenase subunit 2</fullName>
    </recommendedName>
</protein>
<sequence>MFFDTPRTWILYEPMDRDKSLLLAMTSSFITSFFPYPSPLFSVTHQMALSLYL</sequence>
<organism evidence="2 3">
    <name type="scientific">Carya illinoinensis</name>
    <name type="common">Pecan</name>
    <dbReference type="NCBI Taxonomy" id="32201"/>
    <lineage>
        <taxon>Eukaryota</taxon>
        <taxon>Viridiplantae</taxon>
        <taxon>Streptophyta</taxon>
        <taxon>Embryophyta</taxon>
        <taxon>Tracheophyta</taxon>
        <taxon>Spermatophyta</taxon>
        <taxon>Magnoliopsida</taxon>
        <taxon>eudicotyledons</taxon>
        <taxon>Gunneridae</taxon>
        <taxon>Pentapetalae</taxon>
        <taxon>rosids</taxon>
        <taxon>fabids</taxon>
        <taxon>Fagales</taxon>
        <taxon>Juglandaceae</taxon>
        <taxon>Carya</taxon>
    </lineage>
</organism>
<dbReference type="AlphaFoldDB" id="A0A922A511"/>
<keyword evidence="1" id="KW-0472">Membrane</keyword>
<comment type="caution">
    <text evidence="2">The sequence shown here is derived from an EMBL/GenBank/DDBJ whole genome shotgun (WGS) entry which is preliminary data.</text>
</comment>
<feature type="transmembrane region" description="Helical" evidence="1">
    <location>
        <begin position="21"/>
        <end position="38"/>
    </location>
</feature>